<dbReference type="GO" id="GO:0006629">
    <property type="term" value="P:lipid metabolic process"/>
    <property type="evidence" value="ECO:0007669"/>
    <property type="project" value="InterPro"/>
</dbReference>
<dbReference type="SUPFAM" id="SSF75005">
    <property type="entry name" value="Arabinanase/levansucrase/invertase"/>
    <property type="match status" value="2"/>
</dbReference>
<organism evidence="2 3">
    <name type="scientific">Candidatus Roizmanbacteria bacterium RIFCSPHIGHO2_02_FULL_38_11</name>
    <dbReference type="NCBI Taxonomy" id="1802039"/>
    <lineage>
        <taxon>Bacteria</taxon>
        <taxon>Candidatus Roizmaniibacteriota</taxon>
    </lineage>
</organism>
<dbReference type="GO" id="GO:0008374">
    <property type="term" value="F:O-acyltransferase activity"/>
    <property type="evidence" value="ECO:0007669"/>
    <property type="project" value="InterPro"/>
</dbReference>
<dbReference type="Gene3D" id="2.115.10.20">
    <property type="entry name" value="Glycosyl hydrolase domain, family 43"/>
    <property type="match status" value="1"/>
</dbReference>
<evidence type="ECO:0000313" key="3">
    <source>
        <dbReference type="Proteomes" id="UP000177913"/>
    </source>
</evidence>
<feature type="signal peptide" evidence="1">
    <location>
        <begin position="1"/>
        <end position="23"/>
    </location>
</feature>
<dbReference type="SUPFAM" id="SSF53474">
    <property type="entry name" value="alpha/beta-Hydrolases"/>
    <property type="match status" value="1"/>
</dbReference>
<evidence type="ECO:0008006" key="4">
    <source>
        <dbReference type="Google" id="ProtNLM"/>
    </source>
</evidence>
<gene>
    <name evidence="2" type="ORF">A3C25_04300</name>
</gene>
<sequence>MFKKIILFLFFLTLLSLVNSTIAFEPFVKSQGNPLPFTNDFPDWNEIGQYQPSVIFDNGEYKMWYASTTGSKFKIIYAISADGISWGRQNLLDVYPGFDNHDPAILKTQNGYTLFFVASVNATSQTFKIFKIESNDGANFDLNSRQLVLQPAGSLESTAISSPSVIYENSSYHLFYLCWGSQGFRVCQATSQDGTQWQRCQNNPIINEVSDGPNVFAKDGKHYLFFQSPLGVRLAESSDNLSCTTNWSNFQTVLPEPIIGPSILDLQNSLFLYYSGFYQTGIKISLATSGEQISPTPTLNPTLTPSPSPTPAIHKIIIIPGLMSSWNKEAMLHNKKVSQTDWKLLPFVKEYYGLIQSLQNLGYTKDEDFFIFAYDWRKNLDNIADDLKQFISAHNLTSSQIDLIGHSLGGLVGRIYGQKNGSESFNRLITVGSPHQGTANVYKLVEAGDFDKDDTMIWLMQKLVFFLNRKHFETNKKTIQTSMPVAKDLFPVYDFLTDKNGDQIAINSMKIKNDTLLDYQPEFPQIFNSLTTIAGDKTNKTLSGYKVQKRSNLDKLLDIYPDGRPSEKLFTKGDYVIVEDSALAGNDRITLHSDHGELIYKKASIESILGKLNIAYSSNQIVEGNATKISPSLIFTLRSPAEMEVSFGSQKYIEQDGLIFIENAEAGNYNLKIKGEFPGGRYTVLVGQISDTDDKWFEIDGEINKLLPFLQTDTYTITFNPENLLDFPVNQNDIVSLFNLLIQRLTILKKDYSGHSLNEAIEEVEEAKSSFQKSDSKKVRKQLLECLDEIFEARKKASTILRNELYDTLIQLENLFEKSLENETTKPTYSFLQNELPRLKKKYESSEDWLLQKKQKGTDVTDKAVVLNLTDEKLTKATNYLKDQNLHLTEIVLESANGLLKEIR</sequence>
<dbReference type="AlphaFoldDB" id="A0A1F7H194"/>
<dbReference type="Gene3D" id="3.40.50.1820">
    <property type="entry name" value="alpha/beta hydrolase"/>
    <property type="match status" value="1"/>
</dbReference>
<dbReference type="Pfam" id="PF02450">
    <property type="entry name" value="LCAT"/>
    <property type="match status" value="1"/>
</dbReference>
<name>A0A1F7H194_9BACT</name>
<dbReference type="InterPro" id="IPR023296">
    <property type="entry name" value="Glyco_hydro_beta-prop_sf"/>
</dbReference>
<keyword evidence="1" id="KW-0732">Signal</keyword>
<feature type="chain" id="PRO_5009529239" description="PGAP1 family protein" evidence="1">
    <location>
        <begin position="24"/>
        <end position="904"/>
    </location>
</feature>
<dbReference type="InterPro" id="IPR029058">
    <property type="entry name" value="AB_hydrolase_fold"/>
</dbReference>
<dbReference type="EMBL" id="MFZO01000025">
    <property type="protein sequence ID" value="OGK24885.1"/>
    <property type="molecule type" value="Genomic_DNA"/>
</dbReference>
<evidence type="ECO:0000256" key="1">
    <source>
        <dbReference type="SAM" id="SignalP"/>
    </source>
</evidence>
<accession>A0A1F7H194</accession>
<evidence type="ECO:0000313" key="2">
    <source>
        <dbReference type="EMBL" id="OGK24885.1"/>
    </source>
</evidence>
<reference evidence="2 3" key="1">
    <citation type="journal article" date="2016" name="Nat. Commun.">
        <title>Thousands of microbial genomes shed light on interconnected biogeochemical processes in an aquifer system.</title>
        <authorList>
            <person name="Anantharaman K."/>
            <person name="Brown C.T."/>
            <person name="Hug L.A."/>
            <person name="Sharon I."/>
            <person name="Castelle C.J."/>
            <person name="Probst A.J."/>
            <person name="Thomas B.C."/>
            <person name="Singh A."/>
            <person name="Wilkins M.J."/>
            <person name="Karaoz U."/>
            <person name="Brodie E.L."/>
            <person name="Williams K.H."/>
            <person name="Hubbard S.S."/>
            <person name="Banfield J.F."/>
        </authorList>
    </citation>
    <scope>NUCLEOTIDE SEQUENCE [LARGE SCALE GENOMIC DNA]</scope>
</reference>
<comment type="caution">
    <text evidence="2">The sequence shown here is derived from an EMBL/GenBank/DDBJ whole genome shotgun (WGS) entry which is preliminary data.</text>
</comment>
<dbReference type="PANTHER" id="PTHR11440">
    <property type="entry name" value="LECITHIN-CHOLESTEROL ACYLTRANSFERASE-RELATED"/>
    <property type="match status" value="1"/>
</dbReference>
<dbReference type="InterPro" id="IPR003386">
    <property type="entry name" value="LACT/PDAT_acylTrfase"/>
</dbReference>
<proteinExistence type="predicted"/>
<dbReference type="Proteomes" id="UP000177913">
    <property type="component" value="Unassembled WGS sequence"/>
</dbReference>
<protein>
    <recommendedName>
        <fullName evidence="4">PGAP1 family protein</fullName>
    </recommendedName>
</protein>